<dbReference type="GO" id="GO:0004622">
    <property type="term" value="F:phosphatidylcholine lysophospholipase activity"/>
    <property type="evidence" value="ECO:0007669"/>
    <property type="project" value="TreeGrafter"/>
</dbReference>
<keyword evidence="1" id="KW-0732">Signal</keyword>
<gene>
    <name evidence="3" type="ORF">A5CPEGH6_12970</name>
</gene>
<protein>
    <recommendedName>
        <fullName evidence="2">SGNH hydrolase-type esterase domain-containing protein</fullName>
    </recommendedName>
</protein>
<dbReference type="EMBL" id="AP019736">
    <property type="protein sequence ID" value="BBL06659.1"/>
    <property type="molecule type" value="Genomic_DNA"/>
</dbReference>
<dbReference type="InterPro" id="IPR013830">
    <property type="entry name" value="SGNH_hydro"/>
</dbReference>
<dbReference type="KEGG" id="ada:A5CPEGH6_12970"/>
<dbReference type="GeneID" id="98673274"/>
<evidence type="ECO:0000259" key="2">
    <source>
        <dbReference type="Pfam" id="PF13472"/>
    </source>
</evidence>
<dbReference type="PANTHER" id="PTHR30383:SF5">
    <property type="entry name" value="SGNH HYDROLASE-TYPE ESTERASE DOMAIN-CONTAINING PROTEIN"/>
    <property type="match status" value="1"/>
</dbReference>
<dbReference type="RefSeq" id="WP_141428457.1">
    <property type="nucleotide sequence ID" value="NZ_AP019736.1"/>
</dbReference>
<sequence length="460" mass="52240">MKKIAWILAAALLAGTAAPAQTIAPFKDGDRVVYLGNSITDGGHYHSYIWLYYMTRFPEMNLRMYNAGIGGETAGGMFKRLDGDVFSKRPTVLTVTFGMNDTGYMEYNGDNPEAFGEARYKECFENYKKMEKRLEGLDGVRVVMIGSSPYDETARIEGNTPLRGKNAVMQRVVEFQKASADAHGWEFIDYNAPLVEVGRQQQAVDPSFTLTGGDRVHPDNDGHMVMAYLFLKAQGFAGKEVADIRIDAAKGEVLESANCKISNLRKYGRDLSFDYLANSLPYPMDTVAHGWGMKRGQANAAKLVPFVEEMNREMLTVKGLKGNYSVLIDGEKIGTWSAGELAEGINLAEIVWTPQYQQALAVMHLNEYRWEIERNFRDYAWMQYDFFQDHGLLDANDRHAVEVLDREKSKNGWVGIHRENYSKLMHPAVREAREKEQELLIEQIYRINKPVVRKIELHRN</sequence>
<keyword evidence="4" id="KW-1185">Reference proteome</keyword>
<dbReference type="InterPro" id="IPR051532">
    <property type="entry name" value="Ester_Hydrolysis_Enzymes"/>
</dbReference>
<dbReference type="PANTHER" id="PTHR30383">
    <property type="entry name" value="THIOESTERASE 1/PROTEASE 1/LYSOPHOSPHOLIPASE L1"/>
    <property type="match status" value="1"/>
</dbReference>
<evidence type="ECO:0000313" key="4">
    <source>
        <dbReference type="Proteomes" id="UP000319374"/>
    </source>
</evidence>
<dbReference type="Proteomes" id="UP000319374">
    <property type="component" value="Chromosome"/>
</dbReference>
<organism evidence="3 4">
    <name type="scientific">Alistipes dispar</name>
    <dbReference type="NCBI Taxonomy" id="2585119"/>
    <lineage>
        <taxon>Bacteria</taxon>
        <taxon>Pseudomonadati</taxon>
        <taxon>Bacteroidota</taxon>
        <taxon>Bacteroidia</taxon>
        <taxon>Bacteroidales</taxon>
        <taxon>Rikenellaceae</taxon>
        <taxon>Alistipes</taxon>
    </lineage>
</organism>
<accession>A0A4Y1X2F4</accession>
<feature type="domain" description="SGNH hydrolase-type esterase" evidence="2">
    <location>
        <begin position="35"/>
        <end position="223"/>
    </location>
</feature>
<dbReference type="Gene3D" id="3.40.50.1110">
    <property type="entry name" value="SGNH hydrolase"/>
    <property type="match status" value="1"/>
</dbReference>
<evidence type="ECO:0000256" key="1">
    <source>
        <dbReference type="SAM" id="SignalP"/>
    </source>
</evidence>
<dbReference type="AlphaFoldDB" id="A0A4Y1X2F4"/>
<evidence type="ECO:0000313" key="3">
    <source>
        <dbReference type="EMBL" id="BBL06659.1"/>
    </source>
</evidence>
<dbReference type="CDD" id="cd01834">
    <property type="entry name" value="SGNH_hydrolase_like_2"/>
    <property type="match status" value="1"/>
</dbReference>
<proteinExistence type="predicted"/>
<dbReference type="InterPro" id="IPR036514">
    <property type="entry name" value="SGNH_hydro_sf"/>
</dbReference>
<name>A0A4Y1X2F4_9BACT</name>
<feature type="chain" id="PRO_5021436941" description="SGNH hydrolase-type esterase domain-containing protein" evidence="1">
    <location>
        <begin position="21"/>
        <end position="460"/>
    </location>
</feature>
<feature type="signal peptide" evidence="1">
    <location>
        <begin position="1"/>
        <end position="20"/>
    </location>
</feature>
<dbReference type="SUPFAM" id="SSF52266">
    <property type="entry name" value="SGNH hydrolase"/>
    <property type="match status" value="1"/>
</dbReference>
<reference evidence="4" key="1">
    <citation type="submission" date="2019-06" db="EMBL/GenBank/DDBJ databases">
        <title>Alistipes onderdonkii subsp. vulgaris subsp. nov., Alistipes dispar sp. nov. and Alistipes communis sp. nov., isolated from human faeces, and creation of Alistipes onderdonkii subsp. onderdonkii subsp. nov.</title>
        <authorList>
            <person name="Sakamoto M."/>
            <person name="Ikeyama N."/>
            <person name="Ogata Y."/>
            <person name="Suda W."/>
            <person name="Iino T."/>
            <person name="Hattori M."/>
            <person name="Ohkuma M."/>
        </authorList>
    </citation>
    <scope>NUCLEOTIDE SEQUENCE [LARGE SCALE GENOMIC DNA]</scope>
    <source>
        <strain evidence="4">5CPEGH6</strain>
    </source>
</reference>
<dbReference type="OrthoDB" id="9774205at2"/>
<dbReference type="Pfam" id="PF13472">
    <property type="entry name" value="Lipase_GDSL_2"/>
    <property type="match status" value="1"/>
</dbReference>